<keyword evidence="2 5" id="KW-0378">Hydrolase</keyword>
<dbReference type="GO" id="GO:0043138">
    <property type="term" value="F:3'-5' DNA helicase activity"/>
    <property type="evidence" value="ECO:0007669"/>
    <property type="project" value="TreeGrafter"/>
</dbReference>
<dbReference type="GO" id="GO:0016787">
    <property type="term" value="F:hydrolase activity"/>
    <property type="evidence" value="ECO:0007669"/>
    <property type="project" value="UniProtKB-UniRule"/>
</dbReference>
<evidence type="ECO:0000259" key="6">
    <source>
        <dbReference type="PROSITE" id="PS51198"/>
    </source>
</evidence>
<dbReference type="AlphaFoldDB" id="A0A172TMD0"/>
<dbReference type="Proteomes" id="UP000076927">
    <property type="component" value="Chromosome"/>
</dbReference>
<accession>A0A172TMD0</accession>
<dbReference type="PATRIC" id="fig|1178515.4.peg.4015"/>
<evidence type="ECO:0000256" key="3">
    <source>
        <dbReference type="ARBA" id="ARBA00022806"/>
    </source>
</evidence>
<evidence type="ECO:0000256" key="1">
    <source>
        <dbReference type="ARBA" id="ARBA00022741"/>
    </source>
</evidence>
<name>A0A172TMD0_9BACL</name>
<dbReference type="Pfam" id="PF00580">
    <property type="entry name" value="UvrD-helicase"/>
    <property type="match status" value="1"/>
</dbReference>
<gene>
    <name evidence="7" type="ORF">SY83_19845</name>
</gene>
<sequence>MEGKTQSAFAEERLQLTKTAAVMEEQLELLEQMHRYTGHDFTEQLLEETREIRRQNLKSSRQEPYFARLDFEENGTTATGPLYIGKKGIEHEATNKPLVIDWRAPVASLFYSFTGGDAPATYECPEGTIEGKVHLKRNIVIRKQELERVVDTYSDEDEGAAATDEFLLYRLGENKDNKLRDIVSTIQAEQDRIIRSPRDKALIIQGVAGSGKTTVALHRLAFLLYQYREQMRAERMIIFAPNRMFLDYISGVLPELGVGDIQQTTFNDWALEVLENEVKLVDASKELEHWFAVKDESWDEQALTPGRFKGSVAFMQYLEACLAGLADHVLPDTDYEAWEMAILPAATIREWFDKEYAHYPLMKRKERVTARIERWLTMELEQVRDPNRRKEFKKKANARLKAYLKTWAETRTYEVYLEITARAKESDLVPAELKEFVPAQFAQELTDGAKSRKVREEDLPALAYLRYILYGDEGRTRFDHVVIDEAQDFSPFQVALLRKFTREGSFSILGDLSQGIHAYKGIRQWQEFTSLFGENETGYFQLEQSYRSTMEIIEFANEVLVRGGGAPLLAVPVFRSGRQVGVYPAERQSAEIARILRGLDPAAVKTTAVIGRTAASCRELARELAKEGIEASLLDAKQATYGGGLSVVPAYLAKGLEFDAVIVADADARSYRAAPAEAKLLYVACTRALHELHLVYSGGEVSPLVRL</sequence>
<evidence type="ECO:0000256" key="5">
    <source>
        <dbReference type="PROSITE-ProRule" id="PRU00560"/>
    </source>
</evidence>
<dbReference type="SUPFAM" id="SSF52540">
    <property type="entry name" value="P-loop containing nucleoside triphosphate hydrolases"/>
    <property type="match status" value="1"/>
</dbReference>
<proteinExistence type="predicted"/>
<dbReference type="GO" id="GO:0005829">
    <property type="term" value="C:cytosol"/>
    <property type="evidence" value="ECO:0007669"/>
    <property type="project" value="TreeGrafter"/>
</dbReference>
<evidence type="ECO:0000256" key="4">
    <source>
        <dbReference type="ARBA" id="ARBA00022840"/>
    </source>
</evidence>
<dbReference type="InterPro" id="IPR014016">
    <property type="entry name" value="UvrD-like_ATP-bd"/>
</dbReference>
<dbReference type="Pfam" id="PF13538">
    <property type="entry name" value="UvrD_C_2"/>
    <property type="match status" value="1"/>
</dbReference>
<evidence type="ECO:0000256" key="2">
    <source>
        <dbReference type="ARBA" id="ARBA00022801"/>
    </source>
</evidence>
<dbReference type="InterPro" id="IPR027785">
    <property type="entry name" value="UvrD-like_helicase_C"/>
</dbReference>
<evidence type="ECO:0000313" key="7">
    <source>
        <dbReference type="EMBL" id="ANE48170.1"/>
    </source>
</evidence>
<organism evidence="7 8">
    <name type="scientific">Paenibacillus swuensis</name>
    <dbReference type="NCBI Taxonomy" id="1178515"/>
    <lineage>
        <taxon>Bacteria</taxon>
        <taxon>Bacillati</taxon>
        <taxon>Bacillota</taxon>
        <taxon>Bacilli</taxon>
        <taxon>Bacillales</taxon>
        <taxon>Paenibacillaceae</taxon>
        <taxon>Paenibacillus</taxon>
    </lineage>
</organism>
<dbReference type="InterPro" id="IPR000212">
    <property type="entry name" value="DNA_helicase_UvrD/REP"/>
</dbReference>
<dbReference type="GO" id="GO:0005524">
    <property type="term" value="F:ATP binding"/>
    <property type="evidence" value="ECO:0007669"/>
    <property type="project" value="UniProtKB-UniRule"/>
</dbReference>
<feature type="domain" description="UvrD-like helicase ATP-binding" evidence="6">
    <location>
        <begin position="185"/>
        <end position="549"/>
    </location>
</feature>
<feature type="binding site" evidence="5">
    <location>
        <begin position="206"/>
        <end position="213"/>
    </location>
    <ligand>
        <name>ATP</name>
        <dbReference type="ChEBI" id="CHEBI:30616"/>
    </ligand>
</feature>
<keyword evidence="3 5" id="KW-0347">Helicase</keyword>
<dbReference type="GO" id="GO:0003677">
    <property type="term" value="F:DNA binding"/>
    <property type="evidence" value="ECO:0007669"/>
    <property type="project" value="InterPro"/>
</dbReference>
<keyword evidence="1 5" id="KW-0547">Nucleotide-binding</keyword>
<dbReference type="InterPro" id="IPR027417">
    <property type="entry name" value="P-loop_NTPase"/>
</dbReference>
<evidence type="ECO:0000313" key="8">
    <source>
        <dbReference type="Proteomes" id="UP000076927"/>
    </source>
</evidence>
<dbReference type="EMBL" id="CP011388">
    <property type="protein sequence ID" value="ANE48170.1"/>
    <property type="molecule type" value="Genomic_DNA"/>
</dbReference>
<dbReference type="PANTHER" id="PTHR11070">
    <property type="entry name" value="UVRD / RECB / PCRA DNA HELICASE FAMILY MEMBER"/>
    <property type="match status" value="1"/>
</dbReference>
<dbReference type="PROSITE" id="PS51198">
    <property type="entry name" value="UVRD_HELICASE_ATP_BIND"/>
    <property type="match status" value="1"/>
</dbReference>
<reference evidence="7 8" key="1">
    <citation type="submission" date="2015-01" db="EMBL/GenBank/DDBJ databases">
        <title>Paenibacillus swuensis/DY6/whole genome sequencing.</title>
        <authorList>
            <person name="Kim M.K."/>
            <person name="Srinivasan S."/>
            <person name="Lee J.-J."/>
        </authorList>
    </citation>
    <scope>NUCLEOTIDE SEQUENCE [LARGE SCALE GENOMIC DNA]</scope>
    <source>
        <strain evidence="7 8">DY6</strain>
    </source>
</reference>
<dbReference type="GO" id="GO:0000725">
    <property type="term" value="P:recombinational repair"/>
    <property type="evidence" value="ECO:0007669"/>
    <property type="project" value="TreeGrafter"/>
</dbReference>
<dbReference type="OrthoDB" id="9787585at2"/>
<keyword evidence="8" id="KW-1185">Reference proteome</keyword>
<dbReference type="STRING" id="1178515.SY83_19845"/>
<dbReference type="RefSeq" id="WP_068609689.1">
    <property type="nucleotide sequence ID" value="NZ_CP011388.1"/>
</dbReference>
<keyword evidence="4 5" id="KW-0067">ATP-binding</keyword>
<dbReference type="PANTHER" id="PTHR11070:SF17">
    <property type="entry name" value="DNA HELICASE IV"/>
    <property type="match status" value="1"/>
</dbReference>
<protein>
    <submittedName>
        <fullName evidence="7">Helicase UvrD</fullName>
    </submittedName>
</protein>
<dbReference type="Gene3D" id="3.40.50.300">
    <property type="entry name" value="P-loop containing nucleotide triphosphate hydrolases"/>
    <property type="match status" value="3"/>
</dbReference>
<dbReference type="KEGG" id="pswu:SY83_19845"/>